<gene>
    <name evidence="2" type="ORF">NB063_27505</name>
</gene>
<sequence length="115" mass="12494">MPSKDETIYVSPDTVATGIDIEKVSFYDDPNGQPLVGFVLTDDGSQRFWNATSTNVGKKLAILLDGRVVSAPNILQGIKKQGVITGDFNDDDLMRFFTAIVLRKMLATEAPEEGG</sequence>
<dbReference type="RefSeq" id="WP_250932266.1">
    <property type="nucleotide sequence ID" value="NZ_JAMQBK010000083.1"/>
</dbReference>
<dbReference type="EMBL" id="JAMQBK010000083">
    <property type="protein sequence ID" value="MCM2374382.1"/>
    <property type="molecule type" value="Genomic_DNA"/>
</dbReference>
<dbReference type="Gene3D" id="3.30.1360.200">
    <property type="match status" value="1"/>
</dbReference>
<evidence type="ECO:0000259" key="1">
    <source>
        <dbReference type="Pfam" id="PF22599"/>
    </source>
</evidence>
<reference evidence="2 3" key="1">
    <citation type="journal article" date="2022" name="Syst. Appl. Microbiol.">
        <title>Rhodopirellula aestuarii sp. nov., a novel member of the genus Rhodopirellula isolated from brackish sediments collected in the Tagus River estuary, Portugal.</title>
        <authorList>
            <person name="Vitorino I.R."/>
            <person name="Klimek D."/>
            <person name="Calusinska M."/>
            <person name="Lobo-da-Cunha A."/>
            <person name="Vasconcelos V."/>
            <person name="Lage O.M."/>
        </authorList>
    </citation>
    <scope>NUCLEOTIDE SEQUENCE [LARGE SCALE GENOMIC DNA]</scope>
    <source>
        <strain evidence="2 3">ICT_H3.1</strain>
    </source>
</reference>
<protein>
    <recommendedName>
        <fullName evidence="1">SecDF P1 head subdomain domain-containing protein</fullName>
    </recommendedName>
</protein>
<organism evidence="2 3">
    <name type="scientific">Aporhodopirellula aestuarii</name>
    <dbReference type="NCBI Taxonomy" id="2950107"/>
    <lineage>
        <taxon>Bacteria</taxon>
        <taxon>Pseudomonadati</taxon>
        <taxon>Planctomycetota</taxon>
        <taxon>Planctomycetia</taxon>
        <taxon>Pirellulales</taxon>
        <taxon>Pirellulaceae</taxon>
        <taxon>Aporhodopirellula</taxon>
    </lineage>
</organism>
<accession>A0ABT0UBJ6</accession>
<proteinExistence type="predicted"/>
<dbReference type="InterPro" id="IPR054384">
    <property type="entry name" value="SecDF_P1_head"/>
</dbReference>
<evidence type="ECO:0000313" key="3">
    <source>
        <dbReference type="Proteomes" id="UP001202961"/>
    </source>
</evidence>
<dbReference type="Proteomes" id="UP001202961">
    <property type="component" value="Unassembled WGS sequence"/>
</dbReference>
<dbReference type="Pfam" id="PF22599">
    <property type="entry name" value="SecDF_P1_head"/>
    <property type="match status" value="1"/>
</dbReference>
<comment type="caution">
    <text evidence="2">The sequence shown here is derived from an EMBL/GenBank/DDBJ whole genome shotgun (WGS) entry which is preliminary data.</text>
</comment>
<feature type="domain" description="SecDF P1 head subdomain" evidence="1">
    <location>
        <begin position="5"/>
        <end position="92"/>
    </location>
</feature>
<name>A0ABT0UBJ6_9BACT</name>
<evidence type="ECO:0000313" key="2">
    <source>
        <dbReference type="EMBL" id="MCM2374382.1"/>
    </source>
</evidence>
<keyword evidence="3" id="KW-1185">Reference proteome</keyword>